<comment type="caution">
    <text evidence="1">The sequence shown here is derived from an EMBL/GenBank/DDBJ whole genome shotgun (WGS) entry which is preliminary data.</text>
</comment>
<evidence type="ECO:0000313" key="2">
    <source>
        <dbReference type="Proteomes" id="UP001501442"/>
    </source>
</evidence>
<protein>
    <recommendedName>
        <fullName evidence="3">ER-bound oxygenase mpaB/mpaB'/Rubber oxygenase catalytic domain-containing protein</fullName>
    </recommendedName>
</protein>
<evidence type="ECO:0008006" key="3">
    <source>
        <dbReference type="Google" id="ProtNLM"/>
    </source>
</evidence>
<dbReference type="RefSeq" id="WP_345430415.1">
    <property type="nucleotide sequence ID" value="NZ_BAABHK010000002.1"/>
</dbReference>
<keyword evidence="2" id="KW-1185">Reference proteome</keyword>
<organism evidence="1 2">
    <name type="scientific">Actinoallomurus vinaceus</name>
    <dbReference type="NCBI Taxonomy" id="1080074"/>
    <lineage>
        <taxon>Bacteria</taxon>
        <taxon>Bacillati</taxon>
        <taxon>Actinomycetota</taxon>
        <taxon>Actinomycetes</taxon>
        <taxon>Streptosporangiales</taxon>
        <taxon>Thermomonosporaceae</taxon>
        <taxon>Actinoallomurus</taxon>
    </lineage>
</organism>
<dbReference type="EMBL" id="BAABHK010000002">
    <property type="protein sequence ID" value="GAA4623586.1"/>
    <property type="molecule type" value="Genomic_DNA"/>
</dbReference>
<evidence type="ECO:0000313" key="1">
    <source>
        <dbReference type="EMBL" id="GAA4623586.1"/>
    </source>
</evidence>
<sequence>MKSANTAAAWAAAQVAAVRDDPRARFALIERTYHGPFGHASRHLPYRRAAMSFMRWQLRRGVLEPSHSIRPGSPWWRAVNERLLRDGCEAVALSGHLPGPVSAYTVDYWTSFAGRPTARRWYRAHNASVVAAYLEHRELAEAENVAERFFMNVVLCRVLYAHALVAAPRLALGWLRPLAPLLGDPRLGMTGIFLSLSRVLPDAYPLTGDVGAYLDHELGFGRVLDYGVILPRLQRLYEWSAQEVGAPGLLGCIRDGSMTYAWPFEDRDVWHPRRSLTVRTVRRMLPAQRTRRFTDNT</sequence>
<dbReference type="Proteomes" id="UP001501442">
    <property type="component" value="Unassembled WGS sequence"/>
</dbReference>
<gene>
    <name evidence="1" type="ORF">GCM10023196_020330</name>
</gene>
<reference evidence="2" key="1">
    <citation type="journal article" date="2019" name="Int. J. Syst. Evol. Microbiol.">
        <title>The Global Catalogue of Microorganisms (GCM) 10K type strain sequencing project: providing services to taxonomists for standard genome sequencing and annotation.</title>
        <authorList>
            <consortium name="The Broad Institute Genomics Platform"/>
            <consortium name="The Broad Institute Genome Sequencing Center for Infectious Disease"/>
            <person name="Wu L."/>
            <person name="Ma J."/>
        </authorList>
    </citation>
    <scope>NUCLEOTIDE SEQUENCE [LARGE SCALE GENOMIC DNA]</scope>
    <source>
        <strain evidence="2">JCM 17939</strain>
    </source>
</reference>
<proteinExistence type="predicted"/>
<accession>A0ABP8U4A4</accession>
<name>A0ABP8U4A4_9ACTN</name>